<protein>
    <submittedName>
        <fullName evidence="1">Uncharacterized protein</fullName>
    </submittedName>
</protein>
<sequence>MEYALINIEIAFGIVRFWHALGTTFMRFSTYLALGPTQKAKEEEEEEEEVAGLGYSRFFLVKLIALASMIEEARVVKKNCHLA</sequence>
<comment type="caution">
    <text evidence="1">The sequence shown here is derived from an EMBL/GenBank/DDBJ whole genome shotgun (WGS) entry which is preliminary data.</text>
</comment>
<dbReference type="AlphaFoldDB" id="A0ABC8QZM3"/>
<proteinExistence type="predicted"/>
<gene>
    <name evidence="1" type="ORF">ILEXP_LOCUS4935</name>
</gene>
<reference evidence="1 2" key="1">
    <citation type="submission" date="2024-02" db="EMBL/GenBank/DDBJ databases">
        <authorList>
            <person name="Vignale AGUSTIN F."/>
            <person name="Sosa J E."/>
            <person name="Modenutti C."/>
        </authorList>
    </citation>
    <scope>NUCLEOTIDE SEQUENCE [LARGE SCALE GENOMIC DNA]</scope>
</reference>
<keyword evidence="2" id="KW-1185">Reference proteome</keyword>
<accession>A0ABC8QZM3</accession>
<dbReference type="EMBL" id="CAUOFW020000840">
    <property type="protein sequence ID" value="CAK9137887.1"/>
    <property type="molecule type" value="Genomic_DNA"/>
</dbReference>
<evidence type="ECO:0000313" key="1">
    <source>
        <dbReference type="EMBL" id="CAK9137887.1"/>
    </source>
</evidence>
<evidence type="ECO:0000313" key="2">
    <source>
        <dbReference type="Proteomes" id="UP001642360"/>
    </source>
</evidence>
<name>A0ABC8QZM3_9AQUA</name>
<dbReference type="Proteomes" id="UP001642360">
    <property type="component" value="Unassembled WGS sequence"/>
</dbReference>
<organism evidence="1 2">
    <name type="scientific">Ilex paraguariensis</name>
    <name type="common">yerba mate</name>
    <dbReference type="NCBI Taxonomy" id="185542"/>
    <lineage>
        <taxon>Eukaryota</taxon>
        <taxon>Viridiplantae</taxon>
        <taxon>Streptophyta</taxon>
        <taxon>Embryophyta</taxon>
        <taxon>Tracheophyta</taxon>
        <taxon>Spermatophyta</taxon>
        <taxon>Magnoliopsida</taxon>
        <taxon>eudicotyledons</taxon>
        <taxon>Gunneridae</taxon>
        <taxon>Pentapetalae</taxon>
        <taxon>asterids</taxon>
        <taxon>campanulids</taxon>
        <taxon>Aquifoliales</taxon>
        <taxon>Aquifoliaceae</taxon>
        <taxon>Ilex</taxon>
    </lineage>
</organism>